<feature type="compositionally biased region" description="Polar residues" evidence="1">
    <location>
        <begin position="11"/>
        <end position="23"/>
    </location>
</feature>
<proteinExistence type="predicted"/>
<feature type="region of interest" description="Disordered" evidence="1">
    <location>
        <begin position="1"/>
        <end position="23"/>
    </location>
</feature>
<organism evidence="2 3">
    <name type="scientific">Porites lobata</name>
    <dbReference type="NCBI Taxonomy" id="104759"/>
    <lineage>
        <taxon>Eukaryota</taxon>
        <taxon>Metazoa</taxon>
        <taxon>Cnidaria</taxon>
        <taxon>Anthozoa</taxon>
        <taxon>Hexacorallia</taxon>
        <taxon>Scleractinia</taxon>
        <taxon>Fungiina</taxon>
        <taxon>Poritidae</taxon>
        <taxon>Porites</taxon>
    </lineage>
</organism>
<dbReference type="Proteomes" id="UP001159405">
    <property type="component" value="Unassembled WGS sequence"/>
</dbReference>
<evidence type="ECO:0000313" key="2">
    <source>
        <dbReference type="EMBL" id="CAH3159145.1"/>
    </source>
</evidence>
<gene>
    <name evidence="2" type="ORF">PLOB_00003484</name>
</gene>
<evidence type="ECO:0008006" key="4">
    <source>
        <dbReference type="Google" id="ProtNLM"/>
    </source>
</evidence>
<keyword evidence="3" id="KW-1185">Reference proteome</keyword>
<dbReference type="PANTHER" id="PTHR31751:SF42">
    <property type="entry name" value="PROTEIN CBG10204"/>
    <property type="match status" value="1"/>
</dbReference>
<accession>A0ABN8Q7X7</accession>
<reference evidence="2 3" key="1">
    <citation type="submission" date="2022-05" db="EMBL/GenBank/DDBJ databases">
        <authorList>
            <consortium name="Genoscope - CEA"/>
            <person name="William W."/>
        </authorList>
    </citation>
    <scope>NUCLEOTIDE SEQUENCE [LARGE SCALE GENOMIC DNA]</scope>
</reference>
<protein>
    <recommendedName>
        <fullName evidence="4">Transposase</fullName>
    </recommendedName>
</protein>
<dbReference type="PANTHER" id="PTHR31751">
    <property type="entry name" value="SI:CH211-108C17.2-RELATED-RELATED"/>
    <property type="match status" value="1"/>
</dbReference>
<comment type="caution">
    <text evidence="2">The sequence shown here is derived from an EMBL/GenBank/DDBJ whole genome shotgun (WGS) entry which is preliminary data.</text>
</comment>
<evidence type="ECO:0000256" key="1">
    <source>
        <dbReference type="SAM" id="MobiDB-lite"/>
    </source>
</evidence>
<name>A0ABN8Q7X7_9CNID</name>
<evidence type="ECO:0000313" key="3">
    <source>
        <dbReference type="Proteomes" id="UP001159405"/>
    </source>
</evidence>
<sequence length="676" mass="76067">MDREEKEIPATASQTPGKRSQTSRAVHKLSVSRLLADNKRAFVAANTVTSASESLPIDTEKSACSEDVTSPRFKEVAVQCDILHETSIGKAGTQVEPLRADFQVQCDLITAPFSTSTAECSPVKSLGGCSVDNDKDFDYVPPTDLSLVLRCLLRKPRTTLKNMRGVSFKVTLIDKKDPVAPQDEKKYIVFFSCLMELFAVCPNCTEPATAEVTKVIGTQIYVTQKCPACKFVRQWKSQPNIRRIPAGNLLLSAAILYSGSMISQTLRIFKILKVECFSRQTFHKHQKNYLIPVVIKLWKEEQDRVIQNMSALPGGVVLSGDGRSDSPGHCAKNGAFTVIEQRVNKVLDVQLVQSNEVRNSSWCEHEGLLRMERFLATKGLLLDVIITDRNRQNAAYIRNNYFLFVGIGKKIDALAKQKDCEDAGLWRKSIVNHLYWVAATAPEGNEDMIEAMWKSVCNHIQDIHEEHSDLYPACAHGPLDEEERDKEWLQPSSKVCEKLTDILTSKSLLKDIRMLSPRYQTSSLEALHSLDIIFAPKHTAFAFLAMLARLLLAALHYNENSDRLQAVTKEGKPCYSIRFPKHKKGEYSVRKEKTAATYGNYCDVKCMQSEKTPSFFFAGYTETLLNVLVREYEEDQTSLKNSIQDLRENMPPPLTASFEKPCKETAVEQLVTRFAQ</sequence>
<dbReference type="EMBL" id="CALNXK010000113">
    <property type="protein sequence ID" value="CAH3159145.1"/>
    <property type="molecule type" value="Genomic_DNA"/>
</dbReference>